<evidence type="ECO:0000313" key="2">
    <source>
        <dbReference type="Proteomes" id="UP000007435"/>
    </source>
</evidence>
<dbReference type="EMBL" id="CP002305">
    <property type="protein sequence ID" value="ADQ16088.1"/>
    <property type="molecule type" value="Genomic_DNA"/>
</dbReference>
<accession>E4RUT7</accession>
<dbReference type="STRING" id="649349.Lbys_0304"/>
<dbReference type="HOGENOM" id="CLU_124273_0_0_10"/>
<dbReference type="OrthoDB" id="8442276at2"/>
<dbReference type="Pfam" id="PF14066">
    <property type="entry name" value="DUF4256"/>
    <property type="match status" value="1"/>
</dbReference>
<name>E4RUT7_LEAB4</name>
<protein>
    <recommendedName>
        <fullName evidence="3">DUF4256 domain-containing protein</fullName>
    </recommendedName>
</protein>
<evidence type="ECO:0008006" key="3">
    <source>
        <dbReference type="Google" id="ProtNLM"/>
    </source>
</evidence>
<evidence type="ECO:0000313" key="1">
    <source>
        <dbReference type="EMBL" id="ADQ16088.1"/>
    </source>
</evidence>
<dbReference type="eggNOG" id="ENOG502Z7KY">
    <property type="taxonomic scope" value="Bacteria"/>
</dbReference>
<dbReference type="InterPro" id="IPR025352">
    <property type="entry name" value="DUF4256"/>
</dbReference>
<reference evidence="1 2" key="2">
    <citation type="journal article" date="2011" name="Stand. Genomic Sci.">
        <title>Complete genome sequence of Leadbetterella byssophila type strain (4M15).</title>
        <authorList>
            <person name="Abt B."/>
            <person name="Teshima H."/>
            <person name="Lucas S."/>
            <person name="Lapidus A."/>
            <person name="Del Rio T.G."/>
            <person name="Nolan M."/>
            <person name="Tice H."/>
            <person name="Cheng J.F."/>
            <person name="Pitluck S."/>
            <person name="Liolios K."/>
            <person name="Pagani I."/>
            <person name="Ivanova N."/>
            <person name="Mavromatis K."/>
            <person name="Pati A."/>
            <person name="Tapia R."/>
            <person name="Han C."/>
            <person name="Goodwin L."/>
            <person name="Chen A."/>
            <person name="Palaniappan K."/>
            <person name="Land M."/>
            <person name="Hauser L."/>
            <person name="Chang Y.J."/>
            <person name="Jeffries C.D."/>
            <person name="Rohde M."/>
            <person name="Goker M."/>
            <person name="Tindall B.J."/>
            <person name="Detter J.C."/>
            <person name="Woyke T."/>
            <person name="Bristow J."/>
            <person name="Eisen J.A."/>
            <person name="Markowitz V."/>
            <person name="Hugenholtz P."/>
            <person name="Klenk H.P."/>
            <person name="Kyrpides N.C."/>
        </authorList>
    </citation>
    <scope>NUCLEOTIDE SEQUENCE [LARGE SCALE GENOMIC DNA]</scope>
    <source>
        <strain evidence="2">DSM 17132 / JCM 16389 / KACC 11308 / NBRC 106382 / 4M15</strain>
    </source>
</reference>
<dbReference type="Proteomes" id="UP000007435">
    <property type="component" value="Chromosome"/>
</dbReference>
<sequence length="169" mass="19622">MNDLIEILKTRFHKYPERHPEFTWEQVEEKLSPKVLQILEVLEESEGEPDIVGPELQFIDCSPESPKGRRSLCYDQEALEKRKEHKPNGSAVKWATDLGVRLLTEEEYIHLQSRVAVDQKTSSWLQTPKEVRDKGGAIFGDKRYGRVFIYHNGADSYYAARAFRCVLKL</sequence>
<organism evidence="1 2">
    <name type="scientific">Leadbetterella byssophila (strain DSM 17132 / JCM 16389 / KACC 11308 / NBRC 106382 / 4M15)</name>
    <dbReference type="NCBI Taxonomy" id="649349"/>
    <lineage>
        <taxon>Bacteria</taxon>
        <taxon>Pseudomonadati</taxon>
        <taxon>Bacteroidota</taxon>
        <taxon>Cytophagia</taxon>
        <taxon>Cytophagales</taxon>
        <taxon>Leadbetterellaceae</taxon>
        <taxon>Leadbetterella</taxon>
    </lineage>
</organism>
<gene>
    <name evidence="1" type="ordered locus">Lbys_0304</name>
</gene>
<reference key="1">
    <citation type="submission" date="2010-11" db="EMBL/GenBank/DDBJ databases">
        <title>The complete genome of Leadbetterella byssophila DSM 17132.</title>
        <authorList>
            <consortium name="US DOE Joint Genome Institute (JGI-PGF)"/>
            <person name="Lucas S."/>
            <person name="Copeland A."/>
            <person name="Lapidus A."/>
            <person name="Glavina del Rio T."/>
            <person name="Dalin E."/>
            <person name="Tice H."/>
            <person name="Bruce D."/>
            <person name="Goodwin L."/>
            <person name="Pitluck S."/>
            <person name="Kyrpides N."/>
            <person name="Mavromatis K."/>
            <person name="Ivanova N."/>
            <person name="Teshima H."/>
            <person name="Brettin T."/>
            <person name="Detter J.C."/>
            <person name="Han C."/>
            <person name="Tapia R."/>
            <person name="Land M."/>
            <person name="Hauser L."/>
            <person name="Markowitz V."/>
            <person name="Cheng J.-F."/>
            <person name="Hugenholtz P."/>
            <person name="Woyke T."/>
            <person name="Wu D."/>
            <person name="Tindall B."/>
            <person name="Pomrenke H.G."/>
            <person name="Brambilla E."/>
            <person name="Klenk H.-P."/>
            <person name="Eisen J.A."/>
        </authorList>
    </citation>
    <scope>NUCLEOTIDE SEQUENCE [LARGE SCALE GENOMIC DNA]</scope>
    <source>
        <strain>DSM 17132</strain>
    </source>
</reference>
<dbReference type="AlphaFoldDB" id="E4RUT7"/>
<dbReference type="RefSeq" id="WP_013407143.1">
    <property type="nucleotide sequence ID" value="NC_014655.1"/>
</dbReference>
<keyword evidence="2" id="KW-1185">Reference proteome</keyword>
<dbReference type="KEGG" id="lby:Lbys_0304"/>
<proteinExistence type="predicted"/>